<evidence type="ECO:0000313" key="4">
    <source>
        <dbReference type="Proteomes" id="UP001501747"/>
    </source>
</evidence>
<feature type="domain" description="Right handed beta helix" evidence="2">
    <location>
        <begin position="254"/>
        <end position="340"/>
    </location>
</feature>
<dbReference type="InterPro" id="IPR006626">
    <property type="entry name" value="PbH1"/>
</dbReference>
<dbReference type="Pfam" id="PF13229">
    <property type="entry name" value="Beta_helix"/>
    <property type="match status" value="1"/>
</dbReference>
<protein>
    <recommendedName>
        <fullName evidence="2">Right handed beta helix domain-containing protein</fullName>
    </recommendedName>
</protein>
<dbReference type="InterPro" id="IPR039448">
    <property type="entry name" value="Beta_helix"/>
</dbReference>
<dbReference type="InterPro" id="IPR011050">
    <property type="entry name" value="Pectin_lyase_fold/virulence"/>
</dbReference>
<dbReference type="Proteomes" id="UP001501747">
    <property type="component" value="Unassembled WGS sequence"/>
</dbReference>
<dbReference type="EMBL" id="BAABAL010000012">
    <property type="protein sequence ID" value="GAA4009225.1"/>
    <property type="molecule type" value="Genomic_DNA"/>
</dbReference>
<dbReference type="SUPFAM" id="SSF51126">
    <property type="entry name" value="Pectin lyase-like"/>
    <property type="match status" value="1"/>
</dbReference>
<dbReference type="RefSeq" id="WP_344875851.1">
    <property type="nucleotide sequence ID" value="NZ_BAABAL010000012.1"/>
</dbReference>
<reference evidence="4" key="1">
    <citation type="journal article" date="2019" name="Int. J. Syst. Evol. Microbiol.">
        <title>The Global Catalogue of Microorganisms (GCM) 10K type strain sequencing project: providing services to taxonomists for standard genome sequencing and annotation.</title>
        <authorList>
            <consortium name="The Broad Institute Genomics Platform"/>
            <consortium name="The Broad Institute Genome Sequencing Center for Infectious Disease"/>
            <person name="Wu L."/>
            <person name="Ma J."/>
        </authorList>
    </citation>
    <scope>NUCLEOTIDE SEQUENCE [LARGE SCALE GENOMIC DNA]</scope>
    <source>
        <strain evidence="4">JCM 17342</strain>
    </source>
</reference>
<accession>A0ABP7SBE1</accession>
<organism evidence="3 4">
    <name type="scientific">Allokutzneria multivorans</name>
    <dbReference type="NCBI Taxonomy" id="1142134"/>
    <lineage>
        <taxon>Bacteria</taxon>
        <taxon>Bacillati</taxon>
        <taxon>Actinomycetota</taxon>
        <taxon>Actinomycetes</taxon>
        <taxon>Pseudonocardiales</taxon>
        <taxon>Pseudonocardiaceae</taxon>
        <taxon>Allokutzneria</taxon>
    </lineage>
</organism>
<keyword evidence="1" id="KW-0732">Signal</keyword>
<evidence type="ECO:0000313" key="3">
    <source>
        <dbReference type="EMBL" id="GAA4009225.1"/>
    </source>
</evidence>
<comment type="caution">
    <text evidence="3">The sequence shown here is derived from an EMBL/GenBank/DDBJ whole genome shotgun (WGS) entry which is preliminary data.</text>
</comment>
<proteinExistence type="predicted"/>
<sequence>MGHTRRAFLGAVGAMAVGAPLAHALPNYVSGKVIQTALNNARDGKGPKDAAGRFVAKPGKATYLLTEPLIIHGNTHLDVTGIRIVARFPATGVKKTMVLNAVAASTGGYGAPGNIAITGGSWDPTWDFFQRGVGHLAPPMNVITLIHTKNVVLTGMTIYNTKHWHAIELNAVQNGLVRNCSLLGWIADPKQGLWHGEAVQVDLPNGVTAWAGKADGTPCRTIVLRGNTCDKSGSQLGFGQLTGSHTSHPGVTHSDVLVEGNTVRNARWDGIGAFNWQNVRIVNNTVTNCEGGIYVKSAEANRTVVITGNKISGTRTRRGVGVLAVKPISDVVVSGNTVTPCSFSYVGDIAHRSPPQQC</sequence>
<feature type="signal peptide" evidence="1">
    <location>
        <begin position="1"/>
        <end position="24"/>
    </location>
</feature>
<gene>
    <name evidence="3" type="ORF">GCM10022247_34160</name>
</gene>
<dbReference type="SMART" id="SM00710">
    <property type="entry name" value="PbH1"/>
    <property type="match status" value="4"/>
</dbReference>
<feature type="chain" id="PRO_5046767583" description="Right handed beta helix domain-containing protein" evidence="1">
    <location>
        <begin position="25"/>
        <end position="358"/>
    </location>
</feature>
<evidence type="ECO:0000259" key="2">
    <source>
        <dbReference type="Pfam" id="PF13229"/>
    </source>
</evidence>
<dbReference type="PROSITE" id="PS51318">
    <property type="entry name" value="TAT"/>
    <property type="match status" value="1"/>
</dbReference>
<evidence type="ECO:0000256" key="1">
    <source>
        <dbReference type="SAM" id="SignalP"/>
    </source>
</evidence>
<dbReference type="InterPro" id="IPR006311">
    <property type="entry name" value="TAT_signal"/>
</dbReference>
<name>A0ABP7SBE1_9PSEU</name>
<dbReference type="Gene3D" id="2.160.20.10">
    <property type="entry name" value="Single-stranded right-handed beta-helix, Pectin lyase-like"/>
    <property type="match status" value="1"/>
</dbReference>
<keyword evidence="4" id="KW-1185">Reference proteome</keyword>
<dbReference type="InterPro" id="IPR012334">
    <property type="entry name" value="Pectin_lyas_fold"/>
</dbReference>